<proteinExistence type="predicted"/>
<protein>
    <submittedName>
        <fullName evidence="1">Uncharacterized protein</fullName>
    </submittedName>
</protein>
<name>A0AAE1TRF1_9EUCA</name>
<organism evidence="1 2">
    <name type="scientific">Petrolisthes manimaculis</name>
    <dbReference type="NCBI Taxonomy" id="1843537"/>
    <lineage>
        <taxon>Eukaryota</taxon>
        <taxon>Metazoa</taxon>
        <taxon>Ecdysozoa</taxon>
        <taxon>Arthropoda</taxon>
        <taxon>Crustacea</taxon>
        <taxon>Multicrustacea</taxon>
        <taxon>Malacostraca</taxon>
        <taxon>Eumalacostraca</taxon>
        <taxon>Eucarida</taxon>
        <taxon>Decapoda</taxon>
        <taxon>Pleocyemata</taxon>
        <taxon>Anomura</taxon>
        <taxon>Galatheoidea</taxon>
        <taxon>Porcellanidae</taxon>
        <taxon>Petrolisthes</taxon>
    </lineage>
</organism>
<reference evidence="1" key="1">
    <citation type="submission" date="2023-11" db="EMBL/GenBank/DDBJ databases">
        <title>Genome assemblies of two species of porcelain crab, Petrolisthes cinctipes and Petrolisthes manimaculis (Anomura: Porcellanidae).</title>
        <authorList>
            <person name="Angst P."/>
        </authorList>
    </citation>
    <scope>NUCLEOTIDE SEQUENCE</scope>
    <source>
        <strain evidence="1">PB745_02</strain>
        <tissue evidence="1">Gill</tissue>
    </source>
</reference>
<dbReference type="EMBL" id="JAWZYT010004226">
    <property type="protein sequence ID" value="KAK4294681.1"/>
    <property type="molecule type" value="Genomic_DNA"/>
</dbReference>
<gene>
    <name evidence="1" type="ORF">Pmani_032705</name>
</gene>
<evidence type="ECO:0000313" key="1">
    <source>
        <dbReference type="EMBL" id="KAK4294681.1"/>
    </source>
</evidence>
<accession>A0AAE1TRF1</accession>
<keyword evidence="2" id="KW-1185">Reference proteome</keyword>
<evidence type="ECO:0000313" key="2">
    <source>
        <dbReference type="Proteomes" id="UP001292094"/>
    </source>
</evidence>
<dbReference type="AlphaFoldDB" id="A0AAE1TRF1"/>
<dbReference type="Proteomes" id="UP001292094">
    <property type="component" value="Unassembled WGS sequence"/>
</dbReference>
<comment type="caution">
    <text evidence="1">The sequence shown here is derived from an EMBL/GenBank/DDBJ whole genome shotgun (WGS) entry which is preliminary data.</text>
</comment>
<sequence length="168" mass="18949">MNTDGFNRPCKVTDCRKSKGFWLARGRSDPTGVAASDWSAPRGSRTVSLNNVSFLLTRSTSFRSPQFRALQSIAKIMQSRPPAVPLQRGDGKWRHVTRQIPRNINSSIRKLLKKRHLLLGGREDNAKPGSRLVGWLVRLCAPTTTTTRTKEKRMKWLVLPGSVWGLQK</sequence>